<name>A0A4U5LU66_STECR</name>
<protein>
    <submittedName>
        <fullName evidence="1">Uncharacterized protein</fullName>
    </submittedName>
</protein>
<dbReference type="Proteomes" id="UP000298663">
    <property type="component" value="Unassembled WGS sequence"/>
</dbReference>
<dbReference type="EMBL" id="AZBU02000012">
    <property type="protein sequence ID" value="TKR59641.1"/>
    <property type="molecule type" value="Genomic_DNA"/>
</dbReference>
<dbReference type="AlphaFoldDB" id="A0A4U5LU66"/>
<gene>
    <name evidence="1" type="ORF">L596_029282</name>
</gene>
<accession>A0A4U5LU66</accession>
<comment type="caution">
    <text evidence="1">The sequence shown here is derived from an EMBL/GenBank/DDBJ whole genome shotgun (WGS) entry which is preliminary data.</text>
</comment>
<evidence type="ECO:0000313" key="1">
    <source>
        <dbReference type="EMBL" id="TKR59641.1"/>
    </source>
</evidence>
<organism evidence="1 2">
    <name type="scientific">Steinernema carpocapsae</name>
    <name type="common">Entomopathogenic nematode</name>
    <dbReference type="NCBI Taxonomy" id="34508"/>
    <lineage>
        <taxon>Eukaryota</taxon>
        <taxon>Metazoa</taxon>
        <taxon>Ecdysozoa</taxon>
        <taxon>Nematoda</taxon>
        <taxon>Chromadorea</taxon>
        <taxon>Rhabditida</taxon>
        <taxon>Tylenchina</taxon>
        <taxon>Panagrolaimomorpha</taxon>
        <taxon>Strongyloidoidea</taxon>
        <taxon>Steinernematidae</taxon>
        <taxon>Steinernema</taxon>
    </lineage>
</organism>
<keyword evidence="2" id="KW-1185">Reference proteome</keyword>
<reference evidence="1 2" key="2">
    <citation type="journal article" date="2019" name="G3 (Bethesda)">
        <title>Hybrid Assembly of the Genome of the Entomopathogenic Nematode Steinernema carpocapsae Identifies the X-Chromosome.</title>
        <authorList>
            <person name="Serra L."/>
            <person name="Macchietto M."/>
            <person name="Macias-Munoz A."/>
            <person name="McGill C.J."/>
            <person name="Rodriguez I.M."/>
            <person name="Rodriguez B."/>
            <person name="Murad R."/>
            <person name="Mortazavi A."/>
        </authorList>
    </citation>
    <scope>NUCLEOTIDE SEQUENCE [LARGE SCALE GENOMIC DNA]</scope>
    <source>
        <strain evidence="1 2">ALL</strain>
    </source>
</reference>
<proteinExistence type="predicted"/>
<sequence>MMVSFGLASATQMAFYKRSVNNIKTLDLQSSPVHYTQAARKDTLPGEKQRPALRFRLTKRPILINSYPKRLEHYICYQCLGQGYYTPCLKKVGVDRNYEH</sequence>
<evidence type="ECO:0000313" key="2">
    <source>
        <dbReference type="Proteomes" id="UP000298663"/>
    </source>
</evidence>
<reference evidence="1 2" key="1">
    <citation type="journal article" date="2015" name="Genome Biol.">
        <title>Comparative genomics of Steinernema reveals deeply conserved gene regulatory networks.</title>
        <authorList>
            <person name="Dillman A.R."/>
            <person name="Macchietto M."/>
            <person name="Porter C.F."/>
            <person name="Rogers A."/>
            <person name="Williams B."/>
            <person name="Antoshechkin I."/>
            <person name="Lee M.M."/>
            <person name="Goodwin Z."/>
            <person name="Lu X."/>
            <person name="Lewis E.E."/>
            <person name="Goodrich-Blair H."/>
            <person name="Stock S.P."/>
            <person name="Adams B.J."/>
            <person name="Sternberg P.W."/>
            <person name="Mortazavi A."/>
        </authorList>
    </citation>
    <scope>NUCLEOTIDE SEQUENCE [LARGE SCALE GENOMIC DNA]</scope>
    <source>
        <strain evidence="1 2">ALL</strain>
    </source>
</reference>